<keyword evidence="3 6" id="KW-0812">Transmembrane</keyword>
<evidence type="ECO:0000256" key="4">
    <source>
        <dbReference type="ARBA" id="ARBA00022989"/>
    </source>
</evidence>
<feature type="transmembrane region" description="Helical" evidence="6">
    <location>
        <begin position="65"/>
        <end position="85"/>
    </location>
</feature>
<dbReference type="EMBL" id="JAXQNO010000004">
    <property type="protein sequence ID" value="KAK4799467.1"/>
    <property type="molecule type" value="Genomic_DNA"/>
</dbReference>
<gene>
    <name evidence="8" type="ORF">SAY86_024832</name>
</gene>
<evidence type="ECO:0000256" key="2">
    <source>
        <dbReference type="ARBA" id="ARBA00007742"/>
    </source>
</evidence>
<feature type="transmembrane region" description="Helical" evidence="6">
    <location>
        <begin position="159"/>
        <end position="179"/>
    </location>
</feature>
<dbReference type="PANTHER" id="PTHR10556">
    <property type="entry name" value="3-OXO-5-ALPHA-STEROID 4-DEHYDROGENASE"/>
    <property type="match status" value="1"/>
</dbReference>
<dbReference type="FunFam" id="1.20.120.1630:FF:000017">
    <property type="entry name" value="3-oxo-5-alpha-steroid 4-dehydrogenase family protein"/>
    <property type="match status" value="1"/>
</dbReference>
<comment type="caution">
    <text evidence="8">The sequence shown here is derived from an EMBL/GenBank/DDBJ whole genome shotgun (WGS) entry which is preliminary data.</text>
</comment>
<comment type="subcellular location">
    <subcellularLocation>
        <location evidence="1">Membrane</location>
        <topology evidence="1">Multi-pass membrane protein</topology>
    </subcellularLocation>
</comment>
<dbReference type="GO" id="GO:0016020">
    <property type="term" value="C:membrane"/>
    <property type="evidence" value="ECO:0007669"/>
    <property type="project" value="UniProtKB-SubCell"/>
</dbReference>
<keyword evidence="5 6" id="KW-0472">Membrane</keyword>
<dbReference type="AlphaFoldDB" id="A0AAN7M7B1"/>
<evidence type="ECO:0000259" key="7">
    <source>
        <dbReference type="Pfam" id="PF02544"/>
    </source>
</evidence>
<name>A0AAN7M7B1_TRANT</name>
<proteinExistence type="inferred from homology"/>
<feature type="domain" description="3-oxo-5-alpha-steroid 4-dehydrogenase C-terminal" evidence="7">
    <location>
        <begin position="161"/>
        <end position="269"/>
    </location>
</feature>
<reference evidence="8 9" key="1">
    <citation type="journal article" date="2023" name="Hortic Res">
        <title>Pangenome of water caltrop reveals structural variations and asymmetric subgenome divergence after allopolyploidization.</title>
        <authorList>
            <person name="Zhang X."/>
            <person name="Chen Y."/>
            <person name="Wang L."/>
            <person name="Yuan Y."/>
            <person name="Fang M."/>
            <person name="Shi L."/>
            <person name="Lu R."/>
            <person name="Comes H.P."/>
            <person name="Ma Y."/>
            <person name="Chen Y."/>
            <person name="Huang G."/>
            <person name="Zhou Y."/>
            <person name="Zheng Z."/>
            <person name="Qiu Y."/>
        </authorList>
    </citation>
    <scope>NUCLEOTIDE SEQUENCE [LARGE SCALE GENOMIC DNA]</scope>
    <source>
        <strain evidence="8">F231</strain>
    </source>
</reference>
<dbReference type="InterPro" id="IPR001104">
    <property type="entry name" value="3-oxo-5_a-steroid_4-DH_C"/>
</dbReference>
<dbReference type="GO" id="GO:0016627">
    <property type="term" value="F:oxidoreductase activity, acting on the CH-CH group of donors"/>
    <property type="evidence" value="ECO:0007669"/>
    <property type="project" value="InterPro"/>
</dbReference>
<feature type="transmembrane region" description="Helical" evidence="6">
    <location>
        <begin position="15"/>
        <end position="35"/>
    </location>
</feature>
<evidence type="ECO:0000256" key="1">
    <source>
        <dbReference type="ARBA" id="ARBA00004141"/>
    </source>
</evidence>
<evidence type="ECO:0000256" key="5">
    <source>
        <dbReference type="ARBA" id="ARBA00023136"/>
    </source>
</evidence>
<comment type="similarity">
    <text evidence="2">Belongs to the steroid 5-alpha reductase family.</text>
</comment>
<sequence length="269" mass="30207">MLWPAILSFVYPPPASVLMTVVAVISTAGVANAGLSEIRGSHLKYSKFWNVSSPCKMEMARVSSWTGMLVLYVPAFLVGAASFWAFPSGDGGLRFLLLRSALTLHFLKRVLEVLLIHKFSGFMAVDSMCSISLSYSVFTATSIYTQHISRGLPDPIIDLTYPGLALFAIGMAGNFYHHLILSRLRSQRSEKEYTIPRGGLFDYVTCPHYLFEIIDFMGISLISQTVYSFAFTIATTIYLMGRSYATRRWYLAKFDDFPRDVKALFPFVY</sequence>
<dbReference type="PROSITE" id="PS50244">
    <property type="entry name" value="S5A_REDUCTASE"/>
    <property type="match status" value="1"/>
</dbReference>
<feature type="transmembrane region" description="Helical" evidence="6">
    <location>
        <begin position="225"/>
        <end position="241"/>
    </location>
</feature>
<keyword evidence="9" id="KW-1185">Reference proteome</keyword>
<keyword evidence="4 6" id="KW-1133">Transmembrane helix</keyword>
<evidence type="ECO:0000313" key="8">
    <source>
        <dbReference type="EMBL" id="KAK4799467.1"/>
    </source>
</evidence>
<dbReference type="InterPro" id="IPR039357">
    <property type="entry name" value="SRD5A/TECR"/>
</dbReference>
<dbReference type="Gene3D" id="1.20.120.1630">
    <property type="match status" value="1"/>
</dbReference>
<dbReference type="PANTHER" id="PTHR10556:SF35">
    <property type="entry name" value="3-OXO-5-ALPHA-STEROID 4-DEHYDROGENASE FAMILY PROTEIN"/>
    <property type="match status" value="1"/>
</dbReference>
<evidence type="ECO:0000256" key="6">
    <source>
        <dbReference type="SAM" id="Phobius"/>
    </source>
</evidence>
<dbReference type="Proteomes" id="UP001346149">
    <property type="component" value="Unassembled WGS sequence"/>
</dbReference>
<dbReference type="GO" id="GO:0006629">
    <property type="term" value="P:lipid metabolic process"/>
    <property type="evidence" value="ECO:0007669"/>
    <property type="project" value="InterPro"/>
</dbReference>
<evidence type="ECO:0000256" key="3">
    <source>
        <dbReference type="ARBA" id="ARBA00022692"/>
    </source>
</evidence>
<dbReference type="Pfam" id="PF02544">
    <property type="entry name" value="Steroid_dh"/>
    <property type="match status" value="1"/>
</dbReference>
<organism evidence="8 9">
    <name type="scientific">Trapa natans</name>
    <name type="common">Water chestnut</name>
    <dbReference type="NCBI Taxonomy" id="22666"/>
    <lineage>
        <taxon>Eukaryota</taxon>
        <taxon>Viridiplantae</taxon>
        <taxon>Streptophyta</taxon>
        <taxon>Embryophyta</taxon>
        <taxon>Tracheophyta</taxon>
        <taxon>Spermatophyta</taxon>
        <taxon>Magnoliopsida</taxon>
        <taxon>eudicotyledons</taxon>
        <taxon>Gunneridae</taxon>
        <taxon>Pentapetalae</taxon>
        <taxon>rosids</taxon>
        <taxon>malvids</taxon>
        <taxon>Myrtales</taxon>
        <taxon>Lythraceae</taxon>
        <taxon>Trapa</taxon>
    </lineage>
</organism>
<evidence type="ECO:0000313" key="9">
    <source>
        <dbReference type="Proteomes" id="UP001346149"/>
    </source>
</evidence>
<accession>A0AAN7M7B1</accession>
<protein>
    <recommendedName>
        <fullName evidence="7">3-oxo-5-alpha-steroid 4-dehydrogenase C-terminal domain-containing protein</fullName>
    </recommendedName>
</protein>